<evidence type="ECO:0000256" key="5">
    <source>
        <dbReference type="ARBA" id="ARBA00022741"/>
    </source>
</evidence>
<keyword evidence="3 15" id="KW-0812">Transmembrane</keyword>
<keyword evidence="8 15" id="KW-0472">Membrane</keyword>
<feature type="domain" description="Ig-like" evidence="17">
    <location>
        <begin position="100"/>
        <end position="200"/>
    </location>
</feature>
<protein>
    <recommendedName>
        <fullName evidence="2">receptor protein-tyrosine kinase</fullName>
        <ecNumber evidence="2">2.7.10.1</ecNumber>
    </recommendedName>
</protein>
<evidence type="ECO:0000256" key="15">
    <source>
        <dbReference type="SAM" id="Phobius"/>
    </source>
</evidence>
<dbReference type="InterPro" id="IPR050122">
    <property type="entry name" value="RTK"/>
</dbReference>
<feature type="binding site" evidence="14">
    <location>
        <position position="332"/>
    </location>
    <ligand>
        <name>ATP</name>
        <dbReference type="ChEBI" id="CHEBI:30616"/>
    </ligand>
</feature>
<keyword evidence="9" id="KW-1015">Disulfide bond</keyword>
<dbReference type="EMBL" id="CP092863">
    <property type="protein sequence ID" value="UYV60771.1"/>
    <property type="molecule type" value="Genomic_DNA"/>
</dbReference>
<dbReference type="Pfam" id="PF07714">
    <property type="entry name" value="PK_Tyr_Ser-Thr"/>
    <property type="match status" value="1"/>
</dbReference>
<dbReference type="Gene3D" id="3.30.200.20">
    <property type="entry name" value="Phosphorylase Kinase, domain 1"/>
    <property type="match status" value="1"/>
</dbReference>
<evidence type="ECO:0000256" key="3">
    <source>
        <dbReference type="ARBA" id="ARBA00022692"/>
    </source>
</evidence>
<keyword evidence="10" id="KW-0675">Receptor</keyword>
<dbReference type="SMART" id="SM00219">
    <property type="entry name" value="TyrKc"/>
    <property type="match status" value="1"/>
</dbReference>
<dbReference type="InterPro" id="IPR013783">
    <property type="entry name" value="Ig-like_fold"/>
</dbReference>
<dbReference type="Pfam" id="PF07679">
    <property type="entry name" value="I-set"/>
    <property type="match status" value="1"/>
</dbReference>
<evidence type="ECO:0000256" key="8">
    <source>
        <dbReference type="ARBA" id="ARBA00023136"/>
    </source>
</evidence>
<feature type="domain" description="Protein kinase" evidence="16">
    <location>
        <begin position="298"/>
        <end position="564"/>
    </location>
</feature>
<proteinExistence type="predicted"/>
<dbReference type="SMART" id="SM00409">
    <property type="entry name" value="IG"/>
    <property type="match status" value="2"/>
</dbReference>
<reference evidence="18 19" key="1">
    <citation type="submission" date="2022-01" db="EMBL/GenBank/DDBJ databases">
        <title>A chromosomal length assembly of Cordylochernes scorpioides.</title>
        <authorList>
            <person name="Zeh D."/>
            <person name="Zeh J."/>
        </authorList>
    </citation>
    <scope>NUCLEOTIDE SEQUENCE [LARGE SCALE GENOMIC DNA]</scope>
    <source>
        <strain evidence="18">IN4F17</strain>
        <tissue evidence="18">Whole Body</tissue>
    </source>
</reference>
<keyword evidence="12" id="KW-0393">Immunoglobulin domain</keyword>
<dbReference type="PANTHER" id="PTHR24416">
    <property type="entry name" value="TYROSINE-PROTEIN KINASE RECEPTOR"/>
    <property type="match status" value="1"/>
</dbReference>
<dbReference type="InterPro" id="IPR013106">
    <property type="entry name" value="Ig_V-set"/>
</dbReference>
<dbReference type="InterPro" id="IPR003599">
    <property type="entry name" value="Ig_sub"/>
</dbReference>
<dbReference type="InterPro" id="IPR000719">
    <property type="entry name" value="Prot_kinase_dom"/>
</dbReference>
<evidence type="ECO:0000313" key="18">
    <source>
        <dbReference type="EMBL" id="UYV60771.1"/>
    </source>
</evidence>
<evidence type="ECO:0000256" key="2">
    <source>
        <dbReference type="ARBA" id="ARBA00011902"/>
    </source>
</evidence>
<dbReference type="SUPFAM" id="SSF56112">
    <property type="entry name" value="Protein kinase-like (PK-like)"/>
    <property type="match status" value="1"/>
</dbReference>
<dbReference type="InterPro" id="IPR020635">
    <property type="entry name" value="Tyr_kinase_cat_dom"/>
</dbReference>
<evidence type="ECO:0000256" key="10">
    <source>
        <dbReference type="ARBA" id="ARBA00023170"/>
    </source>
</evidence>
<evidence type="ECO:0000256" key="12">
    <source>
        <dbReference type="ARBA" id="ARBA00023319"/>
    </source>
</evidence>
<evidence type="ECO:0000256" key="6">
    <source>
        <dbReference type="ARBA" id="ARBA00022840"/>
    </source>
</evidence>
<comment type="catalytic activity">
    <reaction evidence="13">
        <text>L-tyrosyl-[protein] + ATP = O-phospho-L-tyrosyl-[protein] + ADP + H(+)</text>
        <dbReference type="Rhea" id="RHEA:10596"/>
        <dbReference type="Rhea" id="RHEA-COMP:10136"/>
        <dbReference type="Rhea" id="RHEA-COMP:20101"/>
        <dbReference type="ChEBI" id="CHEBI:15378"/>
        <dbReference type="ChEBI" id="CHEBI:30616"/>
        <dbReference type="ChEBI" id="CHEBI:46858"/>
        <dbReference type="ChEBI" id="CHEBI:61978"/>
        <dbReference type="ChEBI" id="CHEBI:456216"/>
        <dbReference type="EC" id="2.7.10.1"/>
    </reaction>
</comment>
<dbReference type="InterPro" id="IPR001245">
    <property type="entry name" value="Ser-Thr/Tyr_kinase_cat_dom"/>
</dbReference>
<evidence type="ECO:0000256" key="1">
    <source>
        <dbReference type="ARBA" id="ARBA00004167"/>
    </source>
</evidence>
<dbReference type="InterPro" id="IPR003598">
    <property type="entry name" value="Ig_sub2"/>
</dbReference>
<dbReference type="Proteomes" id="UP001235939">
    <property type="component" value="Chromosome 01"/>
</dbReference>
<evidence type="ECO:0000256" key="4">
    <source>
        <dbReference type="ARBA" id="ARBA00022729"/>
    </source>
</evidence>
<keyword evidence="19" id="KW-1185">Reference proteome</keyword>
<dbReference type="InterPro" id="IPR008266">
    <property type="entry name" value="Tyr_kinase_AS"/>
</dbReference>
<dbReference type="Gene3D" id="2.60.40.10">
    <property type="entry name" value="Immunoglobulins"/>
    <property type="match status" value="2"/>
</dbReference>
<dbReference type="InterPro" id="IPR011009">
    <property type="entry name" value="Kinase-like_dom_sf"/>
</dbReference>
<keyword evidence="11" id="KW-0325">Glycoprotein</keyword>
<keyword evidence="6 14" id="KW-0067">ATP-binding</keyword>
<dbReference type="PIRSF" id="PIRSF000615">
    <property type="entry name" value="TyrPK_CSF1-R"/>
    <property type="match status" value="1"/>
</dbReference>
<dbReference type="Pfam" id="PF13927">
    <property type="entry name" value="Ig_3"/>
    <property type="match status" value="1"/>
</dbReference>
<dbReference type="SMART" id="SM00406">
    <property type="entry name" value="IGv"/>
    <property type="match status" value="2"/>
</dbReference>
<dbReference type="PRINTS" id="PR00109">
    <property type="entry name" value="TYRKINASE"/>
</dbReference>
<organism evidence="18 19">
    <name type="scientific">Cordylochernes scorpioides</name>
    <dbReference type="NCBI Taxonomy" id="51811"/>
    <lineage>
        <taxon>Eukaryota</taxon>
        <taxon>Metazoa</taxon>
        <taxon>Ecdysozoa</taxon>
        <taxon>Arthropoda</taxon>
        <taxon>Chelicerata</taxon>
        <taxon>Arachnida</taxon>
        <taxon>Pseudoscorpiones</taxon>
        <taxon>Cheliferoidea</taxon>
        <taxon>Chernetidae</taxon>
        <taxon>Cordylochernes</taxon>
    </lineage>
</organism>
<feature type="transmembrane region" description="Helical" evidence="15">
    <location>
        <begin position="220"/>
        <end position="244"/>
    </location>
</feature>
<dbReference type="EC" id="2.7.10.1" evidence="2"/>
<evidence type="ECO:0000256" key="14">
    <source>
        <dbReference type="PROSITE-ProRule" id="PRU10141"/>
    </source>
</evidence>
<dbReference type="InterPro" id="IPR036179">
    <property type="entry name" value="Ig-like_dom_sf"/>
</dbReference>
<name>A0ABY6JW12_9ARAC</name>
<dbReference type="InterPro" id="IPR013098">
    <property type="entry name" value="Ig_I-set"/>
</dbReference>
<dbReference type="SUPFAM" id="SSF48726">
    <property type="entry name" value="Immunoglobulin"/>
    <property type="match status" value="2"/>
</dbReference>
<keyword evidence="4" id="KW-0732">Signal</keyword>
<evidence type="ECO:0000256" key="11">
    <source>
        <dbReference type="ARBA" id="ARBA00023180"/>
    </source>
</evidence>
<dbReference type="InterPro" id="IPR007110">
    <property type="entry name" value="Ig-like_dom"/>
</dbReference>
<evidence type="ECO:0000256" key="13">
    <source>
        <dbReference type="ARBA" id="ARBA00051243"/>
    </source>
</evidence>
<sequence length="564" mass="63807">MINLLHKMDIVFISRTAGTTVKMKCPAVGNPSPTVSWLKDGQPLSERYHGKKMHLRRWTLVLEEALPSDKGEYTCIVSNIHGSINWTYTLEIQERIPHKPIFVSNAPENTTAILGSTVTFDCKFLSDLQPDLAWLRHTAVNGSFVDASGNPYIDKIEDTGATDEHPFQLVLNNVTMEDEGWYTCLVRNTFGWSYRSAWLTVIPDIKEAEETRTVTIYNPWLVGGLALVGIVAPVMSAILLLLAWRYRRHRRRPLLARPKKSIIIEKYAAQNGAEPNTGLGQDYELPLDPKWEFPRKRLTIGKVLGEGAFGKVVQADAYHLGDREGSTTVAIKMLKGKLIATLHQDRYNNDGAETCSDLEMVNLVSEMEVMKRIGKHVNIINMLGCCTQGGPLFVIVEYAPKGNLRDYLRSHRTFLGYERPIGADTNSLDLKLKDLVSFAYQVSKGMQYLSSRGCIHRDLAARNVLVCENNVLKIADFGLARDIQNMDYYKKNTHGRLPFKWMPPEALFDRIYTYQSDVWSYGVLLWEIMTLGGTPYPSMPTEILLPALQRGYRMDCPEKCPVQL</sequence>
<keyword evidence="7 15" id="KW-1133">Transmembrane helix</keyword>
<evidence type="ECO:0000256" key="9">
    <source>
        <dbReference type="ARBA" id="ARBA00023157"/>
    </source>
</evidence>
<evidence type="ECO:0000256" key="7">
    <source>
        <dbReference type="ARBA" id="ARBA00022989"/>
    </source>
</evidence>
<dbReference type="PROSITE" id="PS00109">
    <property type="entry name" value="PROTEIN_KINASE_TYR"/>
    <property type="match status" value="1"/>
</dbReference>
<evidence type="ECO:0000313" key="19">
    <source>
        <dbReference type="Proteomes" id="UP001235939"/>
    </source>
</evidence>
<dbReference type="PROSITE" id="PS50835">
    <property type="entry name" value="IG_LIKE"/>
    <property type="match status" value="2"/>
</dbReference>
<dbReference type="Gene3D" id="1.10.510.10">
    <property type="entry name" value="Transferase(Phosphotransferase) domain 1"/>
    <property type="match status" value="1"/>
</dbReference>
<dbReference type="PROSITE" id="PS50011">
    <property type="entry name" value="PROTEIN_KINASE_DOM"/>
    <property type="match status" value="1"/>
</dbReference>
<dbReference type="PANTHER" id="PTHR24416:SF550">
    <property type="entry name" value="FIBROBLAST GROWTH FACTOR RECEPTOR HOMOLOG 1-RELATED"/>
    <property type="match status" value="1"/>
</dbReference>
<accession>A0ABY6JW12</accession>
<dbReference type="InterPro" id="IPR017441">
    <property type="entry name" value="Protein_kinase_ATP_BS"/>
</dbReference>
<dbReference type="SMART" id="SM00408">
    <property type="entry name" value="IGc2"/>
    <property type="match status" value="2"/>
</dbReference>
<gene>
    <name evidence="18" type="ORF">LAZ67_1002238</name>
</gene>
<evidence type="ECO:0000259" key="16">
    <source>
        <dbReference type="PROSITE" id="PS50011"/>
    </source>
</evidence>
<feature type="domain" description="Ig-like" evidence="17">
    <location>
        <begin position="18"/>
        <end position="93"/>
    </location>
</feature>
<comment type="subcellular location">
    <subcellularLocation>
        <location evidence="1">Membrane</location>
        <topology evidence="1">Single-pass membrane protein</topology>
    </subcellularLocation>
</comment>
<evidence type="ECO:0000259" key="17">
    <source>
        <dbReference type="PROSITE" id="PS50835"/>
    </source>
</evidence>
<dbReference type="PROSITE" id="PS00107">
    <property type="entry name" value="PROTEIN_KINASE_ATP"/>
    <property type="match status" value="1"/>
</dbReference>
<keyword evidence="5 14" id="KW-0547">Nucleotide-binding</keyword>